<evidence type="ECO:0000256" key="2">
    <source>
        <dbReference type="ARBA" id="ARBA00022703"/>
    </source>
</evidence>
<name>A0A6P8LF33_BOMIM</name>
<dbReference type="Pfam" id="PF23725">
    <property type="entry name" value="Dredd_N"/>
    <property type="match status" value="1"/>
</dbReference>
<organism evidence="6 8">
    <name type="scientific">Bombus impatiens</name>
    <name type="common">Bumblebee</name>
    <dbReference type="NCBI Taxonomy" id="132113"/>
    <lineage>
        <taxon>Eukaryota</taxon>
        <taxon>Metazoa</taxon>
        <taxon>Ecdysozoa</taxon>
        <taxon>Arthropoda</taxon>
        <taxon>Hexapoda</taxon>
        <taxon>Insecta</taxon>
        <taxon>Pterygota</taxon>
        <taxon>Neoptera</taxon>
        <taxon>Endopterygota</taxon>
        <taxon>Hymenoptera</taxon>
        <taxon>Apocrita</taxon>
        <taxon>Aculeata</taxon>
        <taxon>Apoidea</taxon>
        <taxon>Anthophila</taxon>
        <taxon>Apidae</taxon>
        <taxon>Bombus</taxon>
        <taxon>Pyrobombus</taxon>
    </lineage>
</organism>
<dbReference type="InterPro" id="IPR029030">
    <property type="entry name" value="Caspase-like_dom_sf"/>
</dbReference>
<evidence type="ECO:0000313" key="8">
    <source>
        <dbReference type="RefSeq" id="XP_033177287.1"/>
    </source>
</evidence>
<dbReference type="GO" id="GO:0006915">
    <property type="term" value="P:apoptotic process"/>
    <property type="evidence" value="ECO:0007669"/>
    <property type="project" value="UniProtKB-KW"/>
</dbReference>
<dbReference type="GeneID" id="100741190"/>
<dbReference type="CTD" id="31011"/>
<dbReference type="InterPro" id="IPR015917">
    <property type="entry name" value="Pept_C14A"/>
</dbReference>
<protein>
    <submittedName>
        <fullName evidence="7 8">Caspase-8</fullName>
    </submittedName>
</protein>
<dbReference type="InterPro" id="IPR011600">
    <property type="entry name" value="Pept_C14_caspase"/>
</dbReference>
<gene>
    <name evidence="7 8" type="primary">LOC100741190</name>
</gene>
<dbReference type="RefSeq" id="XP_012242484.1">
    <property type="nucleotide sequence ID" value="XM_012387061.3"/>
</dbReference>
<dbReference type="OMA" id="HGFEGAV"/>
<evidence type="ECO:0000256" key="3">
    <source>
        <dbReference type="RuleBase" id="RU003971"/>
    </source>
</evidence>
<dbReference type="PANTHER" id="PTHR48169:SF7">
    <property type="entry name" value="CASPASE 10"/>
    <property type="match status" value="1"/>
</dbReference>
<dbReference type="GO" id="GO:0006508">
    <property type="term" value="P:proteolysis"/>
    <property type="evidence" value="ECO:0007669"/>
    <property type="project" value="InterPro"/>
</dbReference>
<dbReference type="InterPro" id="IPR002138">
    <property type="entry name" value="Pept_C14_p10"/>
</dbReference>
<feature type="domain" description="Caspase family p20" evidence="5">
    <location>
        <begin position="257"/>
        <end position="378"/>
    </location>
</feature>
<dbReference type="RefSeq" id="XP_033177287.1">
    <property type="nucleotide sequence ID" value="XM_033321396.1"/>
</dbReference>
<dbReference type="PROSITE" id="PS50207">
    <property type="entry name" value="CASPASE_P10"/>
    <property type="match status" value="1"/>
</dbReference>
<dbReference type="PROSITE" id="PS50208">
    <property type="entry name" value="CASPASE_P20"/>
    <property type="match status" value="1"/>
</dbReference>
<dbReference type="SMART" id="SM00115">
    <property type="entry name" value="CASc"/>
    <property type="match status" value="1"/>
</dbReference>
<keyword evidence="2" id="KW-0053">Apoptosis</keyword>
<dbReference type="InterPro" id="IPR056260">
    <property type="entry name" value="Dredd_2nd"/>
</dbReference>
<evidence type="ECO:0000256" key="1">
    <source>
        <dbReference type="ARBA" id="ARBA00010134"/>
    </source>
</evidence>
<dbReference type="Pfam" id="PF00656">
    <property type="entry name" value="Peptidase_C14"/>
    <property type="match status" value="1"/>
</dbReference>
<dbReference type="AlphaFoldDB" id="A0A6P8LF33"/>
<dbReference type="PANTHER" id="PTHR48169">
    <property type="entry name" value="DED DOMAIN-CONTAINING PROTEIN"/>
    <property type="match status" value="1"/>
</dbReference>
<evidence type="ECO:0000313" key="6">
    <source>
        <dbReference type="Proteomes" id="UP000515180"/>
    </source>
</evidence>
<dbReference type="Gene3D" id="3.40.50.1460">
    <property type="match status" value="1"/>
</dbReference>
<dbReference type="Pfam" id="PF23724">
    <property type="entry name" value="Dredd_2nd"/>
    <property type="match status" value="1"/>
</dbReference>
<dbReference type="KEGG" id="bim:100741190"/>
<dbReference type="GO" id="GO:0051604">
    <property type="term" value="P:protein maturation"/>
    <property type="evidence" value="ECO:0007669"/>
    <property type="project" value="UniProtKB-ARBA"/>
</dbReference>
<reference evidence="7 8" key="1">
    <citation type="submission" date="2025-04" db="UniProtKB">
        <authorList>
            <consortium name="RefSeq"/>
        </authorList>
    </citation>
    <scope>IDENTIFICATION</scope>
</reference>
<evidence type="ECO:0000259" key="4">
    <source>
        <dbReference type="PROSITE" id="PS50207"/>
    </source>
</evidence>
<dbReference type="InterPro" id="IPR056259">
    <property type="entry name" value="Dredd_N"/>
</dbReference>
<dbReference type="GO" id="GO:0005737">
    <property type="term" value="C:cytoplasm"/>
    <property type="evidence" value="ECO:0007669"/>
    <property type="project" value="UniProtKB-ARBA"/>
</dbReference>
<dbReference type="Proteomes" id="UP000515180">
    <property type="component" value="Unplaced"/>
</dbReference>
<accession>A0A6P8LF33</accession>
<feature type="domain" description="Caspase family p10" evidence="4">
    <location>
        <begin position="407"/>
        <end position="491"/>
    </location>
</feature>
<dbReference type="SUPFAM" id="SSF52129">
    <property type="entry name" value="Caspase-like"/>
    <property type="match status" value="1"/>
</dbReference>
<keyword evidence="6" id="KW-1185">Reference proteome</keyword>
<dbReference type="GO" id="GO:0043067">
    <property type="term" value="P:regulation of programmed cell death"/>
    <property type="evidence" value="ECO:0007669"/>
    <property type="project" value="UniProtKB-ARBA"/>
</dbReference>
<comment type="similarity">
    <text evidence="1 3">Belongs to the peptidase C14A family.</text>
</comment>
<dbReference type="InterPro" id="IPR001309">
    <property type="entry name" value="Pept_C14_p20"/>
</dbReference>
<proteinExistence type="inferred from homology"/>
<dbReference type="GO" id="GO:0004197">
    <property type="term" value="F:cysteine-type endopeptidase activity"/>
    <property type="evidence" value="ECO:0007669"/>
    <property type="project" value="InterPro"/>
</dbReference>
<dbReference type="OrthoDB" id="6044770at2759"/>
<dbReference type="PRINTS" id="PR00376">
    <property type="entry name" value="IL1BCENZYME"/>
</dbReference>
<evidence type="ECO:0000313" key="7">
    <source>
        <dbReference type="RefSeq" id="XP_012242484.1"/>
    </source>
</evidence>
<evidence type="ECO:0000259" key="5">
    <source>
        <dbReference type="PROSITE" id="PS50208"/>
    </source>
</evidence>
<sequence length="496" mass="57495">MSLLIDAKPSVLSSNVSEDVLNKDILWKIENDLSIDEKISILFLMITDYQHSFREICDLLQNYKNHKVYILTEFINKHPENWKSKLLESICIIQNRQIIRKLGISFEDLDLLYLPKNGSCSRYLNLIAKSLYLLCEALSEDKIKLLMQYVRTDLTVYEEYLKDVDFLELHMLYWMQVNYISIYPDGKAKLKNLLKHLKIFKDLEHIYEDLEKYENHQNVLDTQRTNSTNISQIQTFSMREEESVLSDVEGEDIRKLNNGLCIIISQMRFSGQQFETRFGTVADRMKLSETFQRFGFTIEVFNDLTKDEILTTLENIPKDFGTDYDCIFVCILSHGCKGGIISADEKEVSIEAIEHKFCCIKLKDVIKVVIIQACQGKVTGQINDDEISHLVTDGPLNCEVSSILPYKNFCIFMSTMQGFISVRHKEEGSWFIQEFCNILQNGGNKITFLKAIRKTIQSVMKKKGKLNGTNSIAQLPELKTCRLLMDFQLPDYRADI</sequence>